<feature type="compositionally biased region" description="Polar residues" evidence="1">
    <location>
        <begin position="172"/>
        <end position="186"/>
    </location>
</feature>
<sequence length="565" mass="62655">MTTLLFPTSDHPAGARRKPDYAPFMSDIARAASDAADALSLFANLVEGTAGGPDSVGFMAFDAHGGDTGCQLRAGMMQEVFFLYRHMFEHIPDAWKTIRSWIDESTAKLRLVHGNAKHACMKLVRDKVHPNKLGLATTEDIPENMLRILGAHLSRYLPTTGTIKIDGRRSPSVASMESGNPSSASTTNAELDAVSLATTWDPLSIHTLARFIIFCYVLSKYKVFATLNGNVGARLAPDDAAEASYKFIRPYTDKKKRPGKPQRTLRELAELQTWLTGLSCAWQRSLAHRSIQATDMERLLISTLQQSNKGLAAMACYPGYLLARESWASVNCTLLLIDRHFCDEGGFHYNIFAATMGSPLMACPCHEHPLGLDVTWTLNQISLEELIQDDELIRPHLVIMGNSINGGHDEYMQRFAAKVRPHNCSADEVCIDNEAHITHVLSANHDRLALSFFASHKAYAFSVSYEDYKDSDSDNAEVAFVEHRMDIWAETIGAYDGGEVAATAASLKESWRISREEADAMGTGGGNMRVFAWQHAFLETKGRVVRRIQKWIEIGELMPLHAPIH</sequence>
<evidence type="ECO:0000313" key="3">
    <source>
        <dbReference type="Proteomes" id="UP000799291"/>
    </source>
</evidence>
<evidence type="ECO:0000256" key="1">
    <source>
        <dbReference type="SAM" id="MobiDB-lite"/>
    </source>
</evidence>
<gene>
    <name evidence="2" type="ORF">K458DRAFT_445516</name>
</gene>
<organism evidence="2 3">
    <name type="scientific">Lentithecium fluviatile CBS 122367</name>
    <dbReference type="NCBI Taxonomy" id="1168545"/>
    <lineage>
        <taxon>Eukaryota</taxon>
        <taxon>Fungi</taxon>
        <taxon>Dikarya</taxon>
        <taxon>Ascomycota</taxon>
        <taxon>Pezizomycotina</taxon>
        <taxon>Dothideomycetes</taxon>
        <taxon>Pleosporomycetidae</taxon>
        <taxon>Pleosporales</taxon>
        <taxon>Massarineae</taxon>
        <taxon>Lentitheciaceae</taxon>
        <taxon>Lentithecium</taxon>
    </lineage>
</organism>
<dbReference type="OrthoDB" id="2107640at2759"/>
<name>A0A6G1IPK1_9PLEO</name>
<feature type="region of interest" description="Disordered" evidence="1">
    <location>
        <begin position="167"/>
        <end position="186"/>
    </location>
</feature>
<dbReference type="Proteomes" id="UP000799291">
    <property type="component" value="Unassembled WGS sequence"/>
</dbReference>
<reference evidence="2" key="1">
    <citation type="journal article" date="2020" name="Stud. Mycol.">
        <title>101 Dothideomycetes genomes: a test case for predicting lifestyles and emergence of pathogens.</title>
        <authorList>
            <person name="Haridas S."/>
            <person name="Albert R."/>
            <person name="Binder M."/>
            <person name="Bloem J."/>
            <person name="Labutti K."/>
            <person name="Salamov A."/>
            <person name="Andreopoulos B."/>
            <person name="Baker S."/>
            <person name="Barry K."/>
            <person name="Bills G."/>
            <person name="Bluhm B."/>
            <person name="Cannon C."/>
            <person name="Castanera R."/>
            <person name="Culley D."/>
            <person name="Daum C."/>
            <person name="Ezra D."/>
            <person name="Gonzalez J."/>
            <person name="Henrissat B."/>
            <person name="Kuo A."/>
            <person name="Liang C."/>
            <person name="Lipzen A."/>
            <person name="Lutzoni F."/>
            <person name="Magnuson J."/>
            <person name="Mondo S."/>
            <person name="Nolan M."/>
            <person name="Ohm R."/>
            <person name="Pangilinan J."/>
            <person name="Park H.-J."/>
            <person name="Ramirez L."/>
            <person name="Alfaro M."/>
            <person name="Sun H."/>
            <person name="Tritt A."/>
            <person name="Yoshinaga Y."/>
            <person name="Zwiers L.-H."/>
            <person name="Turgeon B."/>
            <person name="Goodwin S."/>
            <person name="Spatafora J."/>
            <person name="Crous P."/>
            <person name="Grigoriev I."/>
        </authorList>
    </citation>
    <scope>NUCLEOTIDE SEQUENCE</scope>
    <source>
        <strain evidence="2">CBS 122367</strain>
    </source>
</reference>
<evidence type="ECO:0000313" key="2">
    <source>
        <dbReference type="EMBL" id="KAF2680075.1"/>
    </source>
</evidence>
<keyword evidence="3" id="KW-1185">Reference proteome</keyword>
<proteinExistence type="predicted"/>
<dbReference type="AlphaFoldDB" id="A0A6G1IPK1"/>
<protein>
    <submittedName>
        <fullName evidence="2">Uncharacterized protein</fullName>
    </submittedName>
</protein>
<accession>A0A6G1IPK1</accession>
<dbReference type="EMBL" id="MU005599">
    <property type="protein sequence ID" value="KAF2680075.1"/>
    <property type="molecule type" value="Genomic_DNA"/>
</dbReference>